<dbReference type="GO" id="GO:0045892">
    <property type="term" value="P:negative regulation of DNA-templated transcription"/>
    <property type="evidence" value="ECO:0007669"/>
    <property type="project" value="TreeGrafter"/>
</dbReference>
<dbReference type="PANTHER" id="PTHR30136:SF35">
    <property type="entry name" value="HTH-TYPE TRANSCRIPTIONAL REGULATOR RV1719"/>
    <property type="match status" value="1"/>
</dbReference>
<comment type="caution">
    <text evidence="7">The sequence shown here is derived from an EMBL/GenBank/DDBJ whole genome shotgun (WGS) entry which is preliminary data.</text>
</comment>
<dbReference type="SUPFAM" id="SSF46785">
    <property type="entry name" value="Winged helix' DNA-binding domain"/>
    <property type="match status" value="1"/>
</dbReference>
<dbReference type="PANTHER" id="PTHR30136">
    <property type="entry name" value="HELIX-TURN-HELIX TRANSCRIPTIONAL REGULATOR, ICLR FAMILY"/>
    <property type="match status" value="1"/>
</dbReference>
<dbReference type="Pfam" id="PF01614">
    <property type="entry name" value="IclR_C"/>
    <property type="match status" value="1"/>
</dbReference>
<dbReference type="InterPro" id="IPR029016">
    <property type="entry name" value="GAF-like_dom_sf"/>
</dbReference>
<keyword evidence="4" id="KW-0175">Coiled coil</keyword>
<dbReference type="Pfam" id="PF09339">
    <property type="entry name" value="HTH_IclR"/>
    <property type="match status" value="1"/>
</dbReference>
<evidence type="ECO:0000256" key="4">
    <source>
        <dbReference type="SAM" id="Coils"/>
    </source>
</evidence>
<dbReference type="Gene3D" id="1.10.10.10">
    <property type="entry name" value="Winged helix-like DNA-binding domain superfamily/Winged helix DNA-binding domain"/>
    <property type="match status" value="1"/>
</dbReference>
<evidence type="ECO:0000313" key="8">
    <source>
        <dbReference type="Proteomes" id="UP001300871"/>
    </source>
</evidence>
<dbReference type="InterPro" id="IPR005471">
    <property type="entry name" value="Tscrpt_reg_IclR_N"/>
</dbReference>
<gene>
    <name evidence="7" type="ORF">PM006_13585</name>
</gene>
<dbReference type="SUPFAM" id="SSF55781">
    <property type="entry name" value="GAF domain-like"/>
    <property type="match status" value="1"/>
</dbReference>
<dbReference type="PROSITE" id="PS51078">
    <property type="entry name" value="ICLR_ED"/>
    <property type="match status" value="1"/>
</dbReference>
<evidence type="ECO:0000313" key="7">
    <source>
        <dbReference type="EMBL" id="MDB2001235.1"/>
    </source>
</evidence>
<evidence type="ECO:0000256" key="2">
    <source>
        <dbReference type="ARBA" id="ARBA00023125"/>
    </source>
</evidence>
<evidence type="ECO:0000259" key="5">
    <source>
        <dbReference type="PROSITE" id="PS51077"/>
    </source>
</evidence>
<dbReference type="GO" id="GO:0003700">
    <property type="term" value="F:DNA-binding transcription factor activity"/>
    <property type="evidence" value="ECO:0007669"/>
    <property type="project" value="TreeGrafter"/>
</dbReference>
<organism evidence="7 8">
    <name type="scientific">Clostridium symbiosum</name>
    <name type="common">Bacteroides symbiosus</name>
    <dbReference type="NCBI Taxonomy" id="1512"/>
    <lineage>
        <taxon>Bacteria</taxon>
        <taxon>Bacillati</taxon>
        <taxon>Bacillota</taxon>
        <taxon>Clostridia</taxon>
        <taxon>Lachnospirales</taxon>
        <taxon>Lachnospiraceae</taxon>
        <taxon>Otoolea</taxon>
    </lineage>
</organism>
<keyword evidence="3" id="KW-0804">Transcription</keyword>
<keyword evidence="2" id="KW-0238">DNA-binding</keyword>
<dbReference type="InterPro" id="IPR036388">
    <property type="entry name" value="WH-like_DNA-bd_sf"/>
</dbReference>
<evidence type="ECO:0000259" key="6">
    <source>
        <dbReference type="PROSITE" id="PS51078"/>
    </source>
</evidence>
<dbReference type="Gene3D" id="3.30.450.40">
    <property type="match status" value="1"/>
</dbReference>
<dbReference type="Proteomes" id="UP001300871">
    <property type="component" value="Unassembled WGS sequence"/>
</dbReference>
<dbReference type="InterPro" id="IPR036390">
    <property type="entry name" value="WH_DNA-bd_sf"/>
</dbReference>
<evidence type="ECO:0000256" key="3">
    <source>
        <dbReference type="ARBA" id="ARBA00023163"/>
    </source>
</evidence>
<name>A0AAW6AXZ6_CLOSY</name>
<reference evidence="7" key="1">
    <citation type="submission" date="2023-01" db="EMBL/GenBank/DDBJ databases">
        <title>Human gut microbiome strain richness.</title>
        <authorList>
            <person name="Chen-Liaw A."/>
        </authorList>
    </citation>
    <scope>NUCLEOTIDE SEQUENCE</scope>
    <source>
        <strain evidence="7">B1_m1001713B170214d0_201011</strain>
    </source>
</reference>
<sequence>MKEENDKSKKLQTVERALDVLYLFHKYNGITLSFVAEEMNMSTTVAYRLLYTLADSGFLRQEKASKKYYLGEKSLLLGYSAIRSQELEKTAYPIMKRLMDKCGLSVILTSLTDMQSLCVEKIEAEDDLQLSMRVGGIYPLHKGASNRPLLAYMEQEKADGYIEALDMKAEEKERLKREMEEVRRRGYDYTKGLLSPGLFSIGFPVFGIRNKLVCCISIGGYCFDMKEEQLTLYLRETGAAAGELSRLFGSDQSSDNA</sequence>
<dbReference type="GeneID" id="57969792"/>
<keyword evidence="1" id="KW-0805">Transcription regulation</keyword>
<protein>
    <submittedName>
        <fullName evidence="7">IclR family transcriptional regulator</fullName>
    </submittedName>
</protein>
<evidence type="ECO:0000256" key="1">
    <source>
        <dbReference type="ARBA" id="ARBA00023015"/>
    </source>
</evidence>
<accession>A0AAW6AXZ6</accession>
<dbReference type="EMBL" id="JAQLGM010000034">
    <property type="protein sequence ID" value="MDB2001235.1"/>
    <property type="molecule type" value="Genomic_DNA"/>
</dbReference>
<dbReference type="GO" id="GO:0003677">
    <property type="term" value="F:DNA binding"/>
    <property type="evidence" value="ECO:0007669"/>
    <property type="project" value="UniProtKB-KW"/>
</dbReference>
<feature type="domain" description="IclR-ED" evidence="6">
    <location>
        <begin position="73"/>
        <end position="250"/>
    </location>
</feature>
<feature type="domain" description="HTH iclR-type" evidence="5">
    <location>
        <begin position="11"/>
        <end position="72"/>
    </location>
</feature>
<dbReference type="PROSITE" id="PS51077">
    <property type="entry name" value="HTH_ICLR"/>
    <property type="match status" value="1"/>
</dbReference>
<proteinExistence type="predicted"/>
<dbReference type="SMART" id="SM00346">
    <property type="entry name" value="HTH_ICLR"/>
    <property type="match status" value="1"/>
</dbReference>
<dbReference type="RefSeq" id="WP_100931810.1">
    <property type="nucleotide sequence ID" value="NZ_CACRUA010000030.1"/>
</dbReference>
<feature type="coiled-coil region" evidence="4">
    <location>
        <begin position="158"/>
        <end position="185"/>
    </location>
</feature>
<dbReference type="InterPro" id="IPR050707">
    <property type="entry name" value="HTH_MetabolicPath_Reg"/>
</dbReference>
<dbReference type="AlphaFoldDB" id="A0AAW6AXZ6"/>
<dbReference type="InterPro" id="IPR014757">
    <property type="entry name" value="Tscrpt_reg_IclR_C"/>
</dbReference>